<organism evidence="3 4">
    <name type="scientific">Halosimplex litoreum</name>
    <dbReference type="NCBI Taxonomy" id="1198301"/>
    <lineage>
        <taxon>Archaea</taxon>
        <taxon>Methanobacteriati</taxon>
        <taxon>Methanobacteriota</taxon>
        <taxon>Stenosarchaea group</taxon>
        <taxon>Halobacteria</taxon>
        <taxon>Halobacteriales</taxon>
        <taxon>Haloarculaceae</taxon>
        <taxon>Halosimplex</taxon>
    </lineage>
</organism>
<dbReference type="Pfam" id="PF08350">
    <property type="entry name" value="FilR1_middle"/>
    <property type="match status" value="1"/>
</dbReference>
<protein>
    <submittedName>
        <fullName evidence="3">Uncharacterized protein</fullName>
    </submittedName>
</protein>
<dbReference type="InterPro" id="IPR036390">
    <property type="entry name" value="WH_DNA-bd_sf"/>
</dbReference>
<keyword evidence="4" id="KW-1185">Reference proteome</keyword>
<proteinExistence type="predicted"/>
<reference evidence="3 4" key="1">
    <citation type="submission" date="2020-12" db="EMBL/GenBank/DDBJ databases">
        <title>Halosimplex halophilum sp. nov. and Halosimplex salinum sp. nov., two new members of the genus Halosimplex.</title>
        <authorList>
            <person name="Cui H.L."/>
        </authorList>
    </citation>
    <scope>NUCLEOTIDE SEQUENCE [LARGE SCALE GENOMIC DNA]</scope>
    <source>
        <strain evidence="3 4">YGH94</strain>
    </source>
</reference>
<evidence type="ECO:0000313" key="4">
    <source>
        <dbReference type="Proteomes" id="UP000595001"/>
    </source>
</evidence>
<evidence type="ECO:0000259" key="1">
    <source>
        <dbReference type="Pfam" id="PF08350"/>
    </source>
</evidence>
<dbReference type="GeneID" id="60589889"/>
<sequence length="255" mass="27685">MVRQTVSEIFDIYNRRTELLGLVCGGTLDKRAAQERVDCSRPTIDRSFRELEELGAVTSVGTTYELTKFGQLLCEEFTRTRATVSTLADLSDVLSHLPDDCEIDMQLLDGASVRRAAEHAPQEPFLDIVEVADGASAIRGYSSTVMPSYVDAFASLVVEDEVPATFAFTTDVVETLARNYPERFEQVRRAEHVEIHEIATTSGYGLLVVDDTVAVPVGGDGGGLAAVIVNDSDGARAWADDRFEALLSDAETATA</sequence>
<dbReference type="KEGG" id="hlt:I7X12_15310"/>
<dbReference type="EMBL" id="CP065856">
    <property type="protein sequence ID" value="QPV62102.1"/>
    <property type="molecule type" value="Genomic_DNA"/>
</dbReference>
<dbReference type="InterPro" id="IPR013561">
    <property type="entry name" value="FilR1_middle_dom"/>
</dbReference>
<dbReference type="SUPFAM" id="SSF46785">
    <property type="entry name" value="Winged helix' DNA-binding domain"/>
    <property type="match status" value="1"/>
</dbReference>
<feature type="domain" description="HVO-A0261-like N-terminal" evidence="2">
    <location>
        <begin position="14"/>
        <end position="86"/>
    </location>
</feature>
<dbReference type="AlphaFoldDB" id="A0A7T3FWU3"/>
<feature type="domain" description="Methanogenesis regulatory protein FilR1 middle" evidence="1">
    <location>
        <begin position="121"/>
        <end position="248"/>
    </location>
</feature>
<name>A0A7T3FWU3_9EURY</name>
<evidence type="ECO:0000259" key="2">
    <source>
        <dbReference type="Pfam" id="PF25213"/>
    </source>
</evidence>
<accession>A0A7T3FWU3</accession>
<dbReference type="Proteomes" id="UP000595001">
    <property type="component" value="Chromosome"/>
</dbReference>
<evidence type="ECO:0000313" key="3">
    <source>
        <dbReference type="EMBL" id="QPV62102.1"/>
    </source>
</evidence>
<dbReference type="InterPro" id="IPR057527">
    <property type="entry name" value="HVO_A0261-like_N"/>
</dbReference>
<gene>
    <name evidence="3" type="ORF">I7X12_15310</name>
</gene>
<dbReference type="Pfam" id="PF25213">
    <property type="entry name" value="HVO_A0261_N"/>
    <property type="match status" value="1"/>
</dbReference>
<dbReference type="RefSeq" id="WP_198060919.1">
    <property type="nucleotide sequence ID" value="NZ_CP065856.1"/>
</dbReference>
<dbReference type="OrthoDB" id="11410at2157"/>